<keyword evidence="8" id="KW-0808">Transferase</keyword>
<dbReference type="Pfam" id="PF08543">
    <property type="entry name" value="Phos_pyr_kin"/>
    <property type="match status" value="1"/>
</dbReference>
<evidence type="ECO:0000256" key="11">
    <source>
        <dbReference type="ARBA" id="ARBA00022840"/>
    </source>
</evidence>
<dbReference type="AlphaFoldDB" id="A0A1X7HQ75"/>
<evidence type="ECO:0000256" key="13">
    <source>
        <dbReference type="ARBA" id="ARBA00037917"/>
    </source>
</evidence>
<comment type="similarity">
    <text evidence="4">Belongs to the ThiD family.</text>
</comment>
<dbReference type="InterPro" id="IPR004399">
    <property type="entry name" value="HMP/HMP-P_kinase_dom"/>
</dbReference>
<comment type="pathway">
    <text evidence="3">Cofactor biosynthesis; thiamine diphosphate biosynthesis; 4-amino-2-methyl-5-diphosphomethylpyrimidine from 5-amino-1-(5-phospho-D-ribosyl)imidazole: step 3/3.</text>
</comment>
<dbReference type="Gene3D" id="3.40.1190.20">
    <property type="match status" value="1"/>
</dbReference>
<reference evidence="18" key="1">
    <citation type="submission" date="2017-04" db="EMBL/GenBank/DDBJ databases">
        <authorList>
            <person name="Varghese N."/>
            <person name="Submissions S."/>
        </authorList>
    </citation>
    <scope>NUCLEOTIDE SEQUENCE [LARGE SCALE GENOMIC DNA]</scope>
    <source>
        <strain evidence="18">N3/975</strain>
    </source>
</reference>
<gene>
    <name evidence="17" type="ORF">SAMN05661091_4945</name>
</gene>
<evidence type="ECO:0000313" key="18">
    <source>
        <dbReference type="Proteomes" id="UP000192940"/>
    </source>
</evidence>
<evidence type="ECO:0000256" key="4">
    <source>
        <dbReference type="ARBA" id="ARBA00009879"/>
    </source>
</evidence>
<sequence length="302" mass="31995">MTSTRVPRALTIAGSDSGGGAGIQADLKTFQELGVYGMSAITAITVQNTLGVHGVYPLPPEASAEQIEVVGSDLGVDALKTGMLFSADIIRIVAEQIRKFGWEKVVVDPVMIAKGGAELLRTEAVQALKEDLLPLALVVTPNIPEAEVLSGMSIRSMGDRREAARRIRDLGPKIVVIKGGHDEGEDGQVGWSSDTRENFEYNENSEDGANCGSGQVVDLVYDGTVFTELTGERVHTVHTHGTGCTFSAAITAGLAKGMSPLVAIANARAFIQAAIEDGLYLGAGYGPTNHWAYGCRRQEVLR</sequence>
<accession>A0A1X7HQ75</accession>
<evidence type="ECO:0000256" key="3">
    <source>
        <dbReference type="ARBA" id="ARBA00004769"/>
    </source>
</evidence>
<dbReference type="EC" id="2.7.4.7" evidence="6"/>
<dbReference type="EMBL" id="LT840184">
    <property type="protein sequence ID" value="SMF90234.1"/>
    <property type="molecule type" value="Genomic_DNA"/>
</dbReference>
<evidence type="ECO:0000259" key="16">
    <source>
        <dbReference type="Pfam" id="PF08543"/>
    </source>
</evidence>
<evidence type="ECO:0000256" key="8">
    <source>
        <dbReference type="ARBA" id="ARBA00022679"/>
    </source>
</evidence>
<dbReference type="GO" id="GO:0008902">
    <property type="term" value="F:hydroxymethylpyrimidine kinase activity"/>
    <property type="evidence" value="ECO:0007669"/>
    <property type="project" value="UniProtKB-EC"/>
</dbReference>
<dbReference type="CDD" id="cd01169">
    <property type="entry name" value="HMPP_kinase"/>
    <property type="match status" value="1"/>
</dbReference>
<evidence type="ECO:0000256" key="15">
    <source>
        <dbReference type="ARBA" id="ARBA00043176"/>
    </source>
</evidence>
<keyword evidence="12" id="KW-0784">Thiamine biosynthesis</keyword>
<dbReference type="Proteomes" id="UP000192940">
    <property type="component" value="Chromosome I"/>
</dbReference>
<dbReference type="STRING" id="1313296.SAMN05661091_4945"/>
<evidence type="ECO:0000256" key="5">
    <source>
        <dbReference type="ARBA" id="ARBA00012135"/>
    </source>
</evidence>
<dbReference type="GO" id="GO:0009228">
    <property type="term" value="P:thiamine biosynthetic process"/>
    <property type="evidence" value="ECO:0007669"/>
    <property type="project" value="UniProtKB-KW"/>
</dbReference>
<keyword evidence="11" id="KW-0067">ATP-binding</keyword>
<protein>
    <recommendedName>
        <fullName evidence="7">Hydroxymethylpyrimidine/phosphomethylpyrimidine kinase</fullName>
        <ecNumber evidence="5">2.7.1.49</ecNumber>
        <ecNumber evidence="6">2.7.4.7</ecNumber>
    </recommendedName>
    <alternativeName>
        <fullName evidence="14">Hydroxymethylpyrimidine kinase</fullName>
    </alternativeName>
    <alternativeName>
        <fullName evidence="15">Hydroxymethylpyrimidine phosphate kinase</fullName>
    </alternativeName>
</protein>
<dbReference type="GO" id="GO:0005829">
    <property type="term" value="C:cytosol"/>
    <property type="evidence" value="ECO:0007669"/>
    <property type="project" value="TreeGrafter"/>
</dbReference>
<feature type="domain" description="Pyridoxamine kinase/Phosphomethylpyrimidine kinase" evidence="16">
    <location>
        <begin position="16"/>
        <end position="289"/>
    </location>
</feature>
<evidence type="ECO:0000313" key="17">
    <source>
        <dbReference type="EMBL" id="SMF90234.1"/>
    </source>
</evidence>
<comment type="pathway">
    <text evidence="13">Cofactor biosynthesis; thiamine diphosphate biosynthesis; 4-amino-2-methyl-5-diphosphomethylpyrimidine from 5-amino-1-(5-phospho-D-ribosyl)imidazole: step 2/3.</text>
</comment>
<name>A0A1X7HQ75_9BACL</name>
<keyword evidence="9" id="KW-0547">Nucleotide-binding</keyword>
<dbReference type="SUPFAM" id="SSF53613">
    <property type="entry name" value="Ribokinase-like"/>
    <property type="match status" value="1"/>
</dbReference>
<dbReference type="GO" id="GO:0008972">
    <property type="term" value="F:phosphomethylpyrimidine kinase activity"/>
    <property type="evidence" value="ECO:0007669"/>
    <property type="project" value="UniProtKB-EC"/>
</dbReference>
<keyword evidence="10 17" id="KW-0418">Kinase</keyword>
<evidence type="ECO:0000256" key="1">
    <source>
        <dbReference type="ARBA" id="ARBA00000151"/>
    </source>
</evidence>
<comment type="catalytic activity">
    <reaction evidence="1">
        <text>4-amino-5-hydroxymethyl-2-methylpyrimidine + ATP = 4-amino-2-methyl-5-(phosphooxymethyl)pyrimidine + ADP + H(+)</text>
        <dbReference type="Rhea" id="RHEA:23096"/>
        <dbReference type="ChEBI" id="CHEBI:15378"/>
        <dbReference type="ChEBI" id="CHEBI:16892"/>
        <dbReference type="ChEBI" id="CHEBI:30616"/>
        <dbReference type="ChEBI" id="CHEBI:58354"/>
        <dbReference type="ChEBI" id="CHEBI:456216"/>
        <dbReference type="EC" id="2.7.1.49"/>
    </reaction>
</comment>
<organism evidence="17 18">
    <name type="scientific">Paenibacillus uliginis N3/975</name>
    <dbReference type="NCBI Taxonomy" id="1313296"/>
    <lineage>
        <taxon>Bacteria</taxon>
        <taxon>Bacillati</taxon>
        <taxon>Bacillota</taxon>
        <taxon>Bacilli</taxon>
        <taxon>Bacillales</taxon>
        <taxon>Paenibacillaceae</taxon>
        <taxon>Paenibacillus</taxon>
    </lineage>
</organism>
<evidence type="ECO:0000256" key="12">
    <source>
        <dbReference type="ARBA" id="ARBA00022977"/>
    </source>
</evidence>
<evidence type="ECO:0000256" key="10">
    <source>
        <dbReference type="ARBA" id="ARBA00022777"/>
    </source>
</evidence>
<dbReference type="GO" id="GO:0005524">
    <property type="term" value="F:ATP binding"/>
    <property type="evidence" value="ECO:0007669"/>
    <property type="project" value="UniProtKB-KW"/>
</dbReference>
<dbReference type="PANTHER" id="PTHR20858">
    <property type="entry name" value="PHOSPHOMETHYLPYRIMIDINE KINASE"/>
    <property type="match status" value="1"/>
</dbReference>
<dbReference type="PANTHER" id="PTHR20858:SF17">
    <property type="entry name" value="HYDROXYMETHYLPYRIMIDINE_PHOSPHOMETHYLPYRIMIDINE KINASE THI20-RELATED"/>
    <property type="match status" value="1"/>
</dbReference>
<dbReference type="FunFam" id="3.40.1190.20:FF:000003">
    <property type="entry name" value="Phosphomethylpyrimidine kinase ThiD"/>
    <property type="match status" value="1"/>
</dbReference>
<dbReference type="InterPro" id="IPR013749">
    <property type="entry name" value="PM/HMP-P_kinase-1"/>
</dbReference>
<comment type="catalytic activity">
    <reaction evidence="2">
        <text>4-amino-2-methyl-5-(phosphooxymethyl)pyrimidine + ATP = 4-amino-2-methyl-5-(diphosphooxymethyl)pyrimidine + ADP</text>
        <dbReference type="Rhea" id="RHEA:19893"/>
        <dbReference type="ChEBI" id="CHEBI:30616"/>
        <dbReference type="ChEBI" id="CHEBI:57841"/>
        <dbReference type="ChEBI" id="CHEBI:58354"/>
        <dbReference type="ChEBI" id="CHEBI:456216"/>
        <dbReference type="EC" id="2.7.4.7"/>
    </reaction>
</comment>
<evidence type="ECO:0000256" key="6">
    <source>
        <dbReference type="ARBA" id="ARBA00012963"/>
    </source>
</evidence>
<evidence type="ECO:0000256" key="14">
    <source>
        <dbReference type="ARBA" id="ARBA00042102"/>
    </source>
</evidence>
<dbReference type="InterPro" id="IPR029056">
    <property type="entry name" value="Ribokinase-like"/>
</dbReference>
<dbReference type="EC" id="2.7.1.49" evidence="5"/>
<proteinExistence type="inferred from homology"/>
<dbReference type="RefSeq" id="WP_208915626.1">
    <property type="nucleotide sequence ID" value="NZ_LT840184.1"/>
</dbReference>
<evidence type="ECO:0000256" key="7">
    <source>
        <dbReference type="ARBA" id="ARBA00019161"/>
    </source>
</evidence>
<evidence type="ECO:0000256" key="9">
    <source>
        <dbReference type="ARBA" id="ARBA00022741"/>
    </source>
</evidence>
<evidence type="ECO:0000256" key="2">
    <source>
        <dbReference type="ARBA" id="ARBA00000565"/>
    </source>
</evidence>
<keyword evidence="18" id="KW-1185">Reference proteome</keyword>
<dbReference type="NCBIfam" id="TIGR00097">
    <property type="entry name" value="HMP-P_kinase"/>
    <property type="match status" value="1"/>
</dbReference>